<dbReference type="SUPFAM" id="SSF52540">
    <property type="entry name" value="P-loop containing nucleoside triphosphate hydrolases"/>
    <property type="match status" value="1"/>
</dbReference>
<dbReference type="RefSeq" id="WP_203930503.1">
    <property type="nucleotide sequence ID" value="NZ_BOPH01000082.1"/>
</dbReference>
<dbReference type="InterPro" id="IPR027417">
    <property type="entry name" value="P-loop_NTPase"/>
</dbReference>
<name>A0A8J4EDH8_9ACTN</name>
<dbReference type="Proteomes" id="UP000635606">
    <property type="component" value="Unassembled WGS sequence"/>
</dbReference>
<proteinExistence type="predicted"/>
<dbReference type="EMBL" id="BOPH01000082">
    <property type="protein sequence ID" value="GIJ70603.1"/>
    <property type="molecule type" value="Genomic_DNA"/>
</dbReference>
<accession>A0A8J4EDH8</accession>
<evidence type="ECO:0000313" key="2">
    <source>
        <dbReference type="EMBL" id="GIJ70603.1"/>
    </source>
</evidence>
<organism evidence="2 3">
    <name type="scientific">Virgisporangium ochraceum</name>
    <dbReference type="NCBI Taxonomy" id="65505"/>
    <lineage>
        <taxon>Bacteria</taxon>
        <taxon>Bacillati</taxon>
        <taxon>Actinomycetota</taxon>
        <taxon>Actinomycetes</taxon>
        <taxon>Micromonosporales</taxon>
        <taxon>Micromonosporaceae</taxon>
        <taxon>Virgisporangium</taxon>
    </lineage>
</organism>
<evidence type="ECO:0000313" key="3">
    <source>
        <dbReference type="Proteomes" id="UP000635606"/>
    </source>
</evidence>
<comment type="caution">
    <text evidence="2">The sequence shown here is derived from an EMBL/GenBank/DDBJ whole genome shotgun (WGS) entry which is preliminary data.</text>
</comment>
<protein>
    <submittedName>
        <fullName evidence="2">Uncharacterized protein</fullName>
    </submittedName>
</protein>
<feature type="region of interest" description="Disordered" evidence="1">
    <location>
        <begin position="1"/>
        <end position="24"/>
    </location>
</feature>
<keyword evidence="3" id="KW-1185">Reference proteome</keyword>
<dbReference type="AlphaFoldDB" id="A0A8J4EDH8"/>
<evidence type="ECO:0000256" key="1">
    <source>
        <dbReference type="SAM" id="MobiDB-lite"/>
    </source>
</evidence>
<reference evidence="2" key="1">
    <citation type="submission" date="2021-01" db="EMBL/GenBank/DDBJ databases">
        <title>Whole genome shotgun sequence of Virgisporangium ochraceum NBRC 16418.</title>
        <authorList>
            <person name="Komaki H."/>
            <person name="Tamura T."/>
        </authorList>
    </citation>
    <scope>NUCLEOTIDE SEQUENCE</scope>
    <source>
        <strain evidence="2">NBRC 16418</strain>
    </source>
</reference>
<gene>
    <name evidence="2" type="ORF">Voc01_055200</name>
</gene>
<dbReference type="Gene3D" id="3.40.50.300">
    <property type="entry name" value="P-loop containing nucleotide triphosphate hydrolases"/>
    <property type="match status" value="1"/>
</dbReference>
<sequence>MSVLAEQAGPSRRPTAPPGGGPFDPAELGLGVVVPVLGAHSQAGTSGVALAVADAAAATGRRVLLVDCADPARSGLAGVCAVEGRSVRGDRRAAVRLASRRLPKGVVDVRRPVGTGEPVRPEHVPSIGSWVTADANGFDLTVVDVGWDVWALTASDASPGPLAWATGSAARTFPVLVMRPTAASVALAEGVLTRYHDGVRRLGLADLHCLAVVGGTSWPARTRAVMGLHLARLARRTLFVPASPDAAVNGWTTEPAPTGSVRAGAALLKTLTRTAKRRP</sequence>